<name>A0A561WIG4_ACTTI</name>
<evidence type="ECO:0000313" key="2">
    <source>
        <dbReference type="Proteomes" id="UP000320239"/>
    </source>
</evidence>
<proteinExistence type="predicted"/>
<dbReference type="AlphaFoldDB" id="A0A561WIG4"/>
<organism evidence="1 2">
    <name type="scientific">Actinoplanes teichomyceticus</name>
    <dbReference type="NCBI Taxonomy" id="1867"/>
    <lineage>
        <taxon>Bacteria</taxon>
        <taxon>Bacillati</taxon>
        <taxon>Actinomycetota</taxon>
        <taxon>Actinomycetes</taxon>
        <taxon>Micromonosporales</taxon>
        <taxon>Micromonosporaceae</taxon>
        <taxon>Actinoplanes</taxon>
    </lineage>
</organism>
<dbReference type="Proteomes" id="UP000320239">
    <property type="component" value="Unassembled WGS sequence"/>
</dbReference>
<accession>A0A561WIG4</accession>
<evidence type="ECO:0000313" key="1">
    <source>
        <dbReference type="EMBL" id="TWG23600.1"/>
    </source>
</evidence>
<keyword evidence="2" id="KW-1185">Reference proteome</keyword>
<dbReference type="EMBL" id="VIWY01000002">
    <property type="protein sequence ID" value="TWG23600.1"/>
    <property type="molecule type" value="Genomic_DNA"/>
</dbReference>
<reference evidence="1 2" key="1">
    <citation type="submission" date="2019-06" db="EMBL/GenBank/DDBJ databases">
        <title>Sequencing the genomes of 1000 actinobacteria strains.</title>
        <authorList>
            <person name="Klenk H.-P."/>
        </authorList>
    </citation>
    <scope>NUCLEOTIDE SEQUENCE [LARGE SCALE GENOMIC DNA]</scope>
    <source>
        <strain evidence="1 2">DSM 43866</strain>
    </source>
</reference>
<gene>
    <name evidence="1" type="ORF">FHX34_102149</name>
</gene>
<protein>
    <submittedName>
        <fullName evidence="1">Uncharacterized protein</fullName>
    </submittedName>
</protein>
<sequence>MTGDPRVSRVVKESLDRLRSGLAGPEIAEMARDLLAGRIELRGLADSPIYGDALYEGIEPAFDAVRPKRETT</sequence>
<comment type="caution">
    <text evidence="1">The sequence shown here is derived from an EMBL/GenBank/DDBJ whole genome shotgun (WGS) entry which is preliminary data.</text>
</comment>